<dbReference type="SMART" id="SM00225">
    <property type="entry name" value="BTB"/>
    <property type="match status" value="1"/>
</dbReference>
<dbReference type="EMBL" id="CAJVPS010031981">
    <property type="protein sequence ID" value="CAG8734255.1"/>
    <property type="molecule type" value="Genomic_DNA"/>
</dbReference>
<dbReference type="CDD" id="cd18186">
    <property type="entry name" value="BTB_POZ_ZBTB_KLHL-like"/>
    <property type="match status" value="1"/>
</dbReference>
<dbReference type="PROSITE" id="PS50097">
    <property type="entry name" value="BTB"/>
    <property type="match status" value="1"/>
</dbReference>
<dbReference type="InterPro" id="IPR011333">
    <property type="entry name" value="SKP1/BTB/POZ_sf"/>
</dbReference>
<name>A0A9N9NHS5_9GLOM</name>
<gene>
    <name evidence="2" type="ORF">ALEPTO_LOCUS12732</name>
</gene>
<dbReference type="InterPro" id="IPR000210">
    <property type="entry name" value="BTB/POZ_dom"/>
</dbReference>
<keyword evidence="3" id="KW-1185">Reference proteome</keyword>
<dbReference type="SUPFAM" id="SSF54695">
    <property type="entry name" value="POZ domain"/>
    <property type="match status" value="1"/>
</dbReference>
<feature type="non-terminal residue" evidence="2">
    <location>
        <position position="1"/>
    </location>
</feature>
<feature type="domain" description="BTB" evidence="1">
    <location>
        <begin position="18"/>
        <end position="94"/>
    </location>
</feature>
<evidence type="ECO:0000259" key="1">
    <source>
        <dbReference type="PROSITE" id="PS50097"/>
    </source>
</evidence>
<protein>
    <submittedName>
        <fullName evidence="2">11906_t:CDS:1</fullName>
    </submittedName>
</protein>
<dbReference type="OrthoDB" id="6350321at2759"/>
<dbReference type="AlphaFoldDB" id="A0A9N9NHS5"/>
<dbReference type="Proteomes" id="UP000789508">
    <property type="component" value="Unassembled WGS sequence"/>
</dbReference>
<proteinExistence type="predicted"/>
<organism evidence="2 3">
    <name type="scientific">Ambispora leptoticha</name>
    <dbReference type="NCBI Taxonomy" id="144679"/>
    <lineage>
        <taxon>Eukaryota</taxon>
        <taxon>Fungi</taxon>
        <taxon>Fungi incertae sedis</taxon>
        <taxon>Mucoromycota</taxon>
        <taxon>Glomeromycotina</taxon>
        <taxon>Glomeromycetes</taxon>
        <taxon>Archaeosporales</taxon>
        <taxon>Ambisporaceae</taxon>
        <taxon>Ambispora</taxon>
    </lineage>
</organism>
<evidence type="ECO:0000313" key="2">
    <source>
        <dbReference type="EMBL" id="CAG8734255.1"/>
    </source>
</evidence>
<comment type="caution">
    <text evidence="2">The sequence shown here is derived from an EMBL/GenBank/DDBJ whole genome shotgun (WGS) entry which is preliminary data.</text>
</comment>
<dbReference type="Gene3D" id="3.30.710.10">
    <property type="entry name" value="Potassium Channel Kv1.1, Chain A"/>
    <property type="match status" value="1"/>
</dbReference>
<evidence type="ECO:0000313" key="3">
    <source>
        <dbReference type="Proteomes" id="UP000789508"/>
    </source>
</evidence>
<accession>A0A9N9NHS5</accession>
<sequence length="128" mass="14431">MASSFNTLNPQIIINSSSDVTIYVDTPRKRFIVNAEILSANSSYFCSVFSDQCASDYCNHEQDGSICLELPNIRCEVFEAILSFINNGSLDLENYDASFILELYLAADEFYLRNLVSLVELYLLNTKA</sequence>
<dbReference type="Pfam" id="PF00651">
    <property type="entry name" value="BTB"/>
    <property type="match status" value="1"/>
</dbReference>
<reference evidence="2" key="1">
    <citation type="submission" date="2021-06" db="EMBL/GenBank/DDBJ databases">
        <authorList>
            <person name="Kallberg Y."/>
            <person name="Tangrot J."/>
            <person name="Rosling A."/>
        </authorList>
    </citation>
    <scope>NUCLEOTIDE SEQUENCE</scope>
    <source>
        <strain evidence="2">FL130A</strain>
    </source>
</reference>